<keyword evidence="3 11" id="KW-0812">Transmembrane</keyword>
<dbReference type="InterPro" id="IPR044726">
    <property type="entry name" value="ABCC_6TM_D2"/>
</dbReference>
<keyword evidence="14" id="KW-0378">Hydrolase</keyword>
<accession>A0AA40AFV5</accession>
<dbReference type="Gene3D" id="3.40.50.300">
    <property type="entry name" value="P-loop containing nucleotide triphosphate hydrolases"/>
    <property type="match status" value="2"/>
</dbReference>
<keyword evidence="6 11" id="KW-1133">Transmembrane helix</keyword>
<gene>
    <name evidence="14" type="ORF">B0H67DRAFT_683384</name>
</gene>
<name>A0AA40AFV5_9PEZI</name>
<evidence type="ECO:0000256" key="6">
    <source>
        <dbReference type="ARBA" id="ARBA00022989"/>
    </source>
</evidence>
<dbReference type="InterPro" id="IPR036640">
    <property type="entry name" value="ABC1_TM_sf"/>
</dbReference>
<evidence type="ECO:0000313" key="14">
    <source>
        <dbReference type="EMBL" id="KAK0715060.1"/>
    </source>
</evidence>
<dbReference type="GO" id="GO:0005524">
    <property type="term" value="F:ATP binding"/>
    <property type="evidence" value="ECO:0007669"/>
    <property type="project" value="UniProtKB-KW"/>
</dbReference>
<evidence type="ECO:0000256" key="5">
    <source>
        <dbReference type="ARBA" id="ARBA00022840"/>
    </source>
</evidence>
<dbReference type="GO" id="GO:0016887">
    <property type="term" value="F:ATP hydrolysis activity"/>
    <property type="evidence" value="ECO:0007669"/>
    <property type="project" value="InterPro"/>
</dbReference>
<dbReference type="InterPro" id="IPR011527">
    <property type="entry name" value="ABC1_TM_dom"/>
</dbReference>
<dbReference type="SMART" id="SM00382">
    <property type="entry name" value="AAA"/>
    <property type="match status" value="2"/>
</dbReference>
<dbReference type="PROSITE" id="PS50929">
    <property type="entry name" value="ABC_TM1F"/>
    <property type="match status" value="2"/>
</dbReference>
<feature type="region of interest" description="Disordered" evidence="10">
    <location>
        <begin position="1329"/>
        <end position="1348"/>
    </location>
</feature>
<reference evidence="14" key="1">
    <citation type="submission" date="2023-06" db="EMBL/GenBank/DDBJ databases">
        <title>Genome-scale phylogeny and comparative genomics of the fungal order Sordariales.</title>
        <authorList>
            <consortium name="Lawrence Berkeley National Laboratory"/>
            <person name="Hensen N."/>
            <person name="Bonometti L."/>
            <person name="Westerberg I."/>
            <person name="Brannstrom I.O."/>
            <person name="Guillou S."/>
            <person name="Cros-Aarteil S."/>
            <person name="Calhoun S."/>
            <person name="Haridas S."/>
            <person name="Kuo A."/>
            <person name="Mondo S."/>
            <person name="Pangilinan J."/>
            <person name="Riley R."/>
            <person name="Labutti K."/>
            <person name="Andreopoulos B."/>
            <person name="Lipzen A."/>
            <person name="Chen C."/>
            <person name="Yanf M."/>
            <person name="Daum C."/>
            <person name="Ng V."/>
            <person name="Clum A."/>
            <person name="Steindorff A."/>
            <person name="Ohm R."/>
            <person name="Martin F."/>
            <person name="Silar P."/>
            <person name="Natvig D."/>
            <person name="Lalanne C."/>
            <person name="Gautier V."/>
            <person name="Ament-Velasquez S.L."/>
            <person name="Kruys A."/>
            <person name="Hutchinson M.I."/>
            <person name="Powell A.J."/>
            <person name="Barry K."/>
            <person name="Miller A.N."/>
            <person name="Grigoriev I.V."/>
            <person name="Debuchy R."/>
            <person name="Gladieux P."/>
            <person name="Thoren M.H."/>
            <person name="Johannesson H."/>
        </authorList>
    </citation>
    <scope>NUCLEOTIDE SEQUENCE</scope>
    <source>
        <strain evidence="14">SMH4607-1</strain>
    </source>
</reference>
<keyword evidence="7 11" id="KW-0472">Membrane</keyword>
<feature type="domain" description="ABC transmembrane type-1" evidence="13">
    <location>
        <begin position="275"/>
        <end position="553"/>
    </location>
</feature>
<dbReference type="GO" id="GO:0016020">
    <property type="term" value="C:membrane"/>
    <property type="evidence" value="ECO:0007669"/>
    <property type="project" value="UniProtKB-SubCell"/>
</dbReference>
<feature type="transmembrane region" description="Helical" evidence="11">
    <location>
        <begin position="253"/>
        <end position="271"/>
    </location>
</feature>
<feature type="transmembrane region" description="Helical" evidence="11">
    <location>
        <begin position="1026"/>
        <end position="1046"/>
    </location>
</feature>
<evidence type="ECO:0000256" key="8">
    <source>
        <dbReference type="ARBA" id="ARBA00023180"/>
    </source>
</evidence>
<comment type="caution">
    <text evidence="14">The sequence shown here is derived from an EMBL/GenBank/DDBJ whole genome shotgun (WGS) entry which is preliminary data.</text>
</comment>
<dbReference type="GO" id="GO:0140359">
    <property type="term" value="F:ABC-type transporter activity"/>
    <property type="evidence" value="ECO:0007669"/>
    <property type="project" value="InterPro"/>
</dbReference>
<dbReference type="PANTHER" id="PTHR24223:SF399">
    <property type="entry name" value="ABC TRANSPORTER ATNG"/>
    <property type="match status" value="1"/>
</dbReference>
<dbReference type="SUPFAM" id="SSF90123">
    <property type="entry name" value="ABC transporter transmembrane region"/>
    <property type="match status" value="2"/>
</dbReference>
<dbReference type="SUPFAM" id="SSF52540">
    <property type="entry name" value="P-loop containing nucleoside triphosphate hydrolases"/>
    <property type="match status" value="2"/>
</dbReference>
<feature type="transmembrane region" description="Helical" evidence="11">
    <location>
        <begin position="1101"/>
        <end position="1134"/>
    </location>
</feature>
<comment type="function">
    <text evidence="9">ABC-type transporter; part of the gene cluster that mediates the biosynthesis of the phomopsins, a group of hexapeptide mycotoxins which infects lupins and causes lupinosis disease in livestock.</text>
</comment>
<feature type="transmembrane region" description="Helical" evidence="11">
    <location>
        <begin position="923"/>
        <end position="950"/>
    </location>
</feature>
<feature type="transmembrane region" description="Helical" evidence="11">
    <location>
        <begin position="123"/>
        <end position="142"/>
    </location>
</feature>
<dbReference type="Gene3D" id="1.20.1560.10">
    <property type="entry name" value="ABC transporter type 1, transmembrane domain"/>
    <property type="match status" value="2"/>
</dbReference>
<dbReference type="InterPro" id="IPR003593">
    <property type="entry name" value="AAA+_ATPase"/>
</dbReference>
<keyword evidence="2" id="KW-0813">Transport</keyword>
<evidence type="ECO:0000256" key="4">
    <source>
        <dbReference type="ARBA" id="ARBA00022741"/>
    </source>
</evidence>
<dbReference type="FunFam" id="1.20.1560.10:FF:000055">
    <property type="entry name" value="ABC multidrug transporter (Eurofung)"/>
    <property type="match status" value="1"/>
</dbReference>
<dbReference type="InterPro" id="IPR044746">
    <property type="entry name" value="ABCC_6TM_D1"/>
</dbReference>
<feature type="transmembrane region" description="Helical" evidence="11">
    <location>
        <begin position="97"/>
        <end position="116"/>
    </location>
</feature>
<feature type="domain" description="ABC transmembrane type-1" evidence="13">
    <location>
        <begin position="908"/>
        <end position="1168"/>
    </location>
</feature>
<feature type="transmembrane region" description="Helical" evidence="11">
    <location>
        <begin position="20"/>
        <end position="43"/>
    </location>
</feature>
<dbReference type="InterPro" id="IPR027417">
    <property type="entry name" value="P-loop_NTPase"/>
</dbReference>
<dbReference type="CDD" id="cd18580">
    <property type="entry name" value="ABC_6TM_ABCC_D2"/>
    <property type="match status" value="1"/>
</dbReference>
<feature type="transmembrane region" description="Helical" evidence="11">
    <location>
        <begin position="880"/>
        <end position="903"/>
    </location>
</feature>
<proteinExistence type="predicted"/>
<dbReference type="PROSITE" id="PS50893">
    <property type="entry name" value="ABC_TRANSPORTER_2"/>
    <property type="match status" value="2"/>
</dbReference>
<feature type="transmembrane region" description="Helical" evidence="11">
    <location>
        <begin position="309"/>
        <end position="331"/>
    </location>
</feature>
<dbReference type="Pfam" id="PF24357">
    <property type="entry name" value="TMD0_ABC"/>
    <property type="match status" value="1"/>
</dbReference>
<dbReference type="PROSITE" id="PS00211">
    <property type="entry name" value="ABC_TRANSPORTER_1"/>
    <property type="match status" value="2"/>
</dbReference>
<evidence type="ECO:0000256" key="7">
    <source>
        <dbReference type="ARBA" id="ARBA00023136"/>
    </source>
</evidence>
<dbReference type="InterPro" id="IPR017871">
    <property type="entry name" value="ABC_transporter-like_CS"/>
</dbReference>
<feature type="transmembrane region" description="Helical" evidence="11">
    <location>
        <begin position="154"/>
        <end position="174"/>
    </location>
</feature>
<protein>
    <submittedName>
        <fullName evidence="14">P-loop containing nucleoside triphosphate hydrolase protein</fullName>
    </submittedName>
</protein>
<sequence>MDGLGQDGLFGPQLPGSFDFTLAFEHSIFSIIPSALFLVACVARIQILLRKRSRVVIFRHGNLYWSKTALVILLSSLQIALLVQWSLQVTTPTNRALAIAASVLSVAAALTLGVLTDLNQRTAVEPSLLAGGYLFLSVLLDLPQARSLWRRQGLVPLAAVFIVSIATKGALLLLEELPKLPADNPLRKEAGPESNSGVINRSVFWWLNAFLLRGYRNLIGLGDLSTIPSKFDSQRLLNQIEPHWEKSSREKKYALLFTTFRSFAFQTLLAVPPRLAKSVFLFTQPFLMNRVIEYVANTSFSPEEQSLDVARGLIGATVLVYVGIAISNCAYNHVNYQLITMVRGALVTLIFKKTLSLEATTLTDAAPLTLMSTDIESLTIAFRFFHDIWAGLVELGVGMFLLYRETGAPCFLVVVPILLATFLTERFSGKMIPAQIAWNQAIQKRVSSSSKMLAQMKGIKIMGLASYFSTYIQDLRQGEIELSKKMRLLMVLLEALSDWVSRFTPIIIITATVFWTNAGRDLPIAKAFTTVAIVTLVSEPLAILVSVRSHFGSALGSFIRIQAFLLLNERKEYRHFVRTHFPGHDESEKSAEVSHGTSQGTSSCLAVDIRQATFRAYDDTVLLTEIDLQVKEGSCHVISGSVGCGKSSLLRAIMGELLLDKGTVDLTEDSIAYCAQAPWLRNASIRENVLGGSEFGYDAAWYSRVMHACALDKDFTAIPDWDQHTIGSGALTLSGGQKSRLALARAVYSRKKLTILDDVFSGLDHKTAGFVFDQLLGDRGILRQPGQTVILTTNLAHFLPRADAVSTLESGILRTVENAAALSMSEGQDILTSEALSVSSSTPHGAASTQQGQFQSAITKADDLPSNENRKGGDSTLYLYYLRSVGLVIAGIFLAGSTTLAGLNRMPQVWLRIWTEHGTSNDTALYFGIYIVFGVAGIVCAGFTLGYYFLVFMPSSAKNLHHRILETVLRAPLYFFTKVDSGITINRFSQDLSLVDQQLPMAFLGAAFLTFDVAAATGIIVSGASYTAVIIPFTAAVLYILQRFYLRTSRQMRFLDLEAKSPLYSHFTESLGGMVTVRAFGWEGVFLDEHRRRLDISQKPYYLLFCLQRWLGLVLDLLVAGMAVALVAFALLFHGASSGGAVGLSMLNLIGFSQSLAGLVLVWTQLETSLGAISRVRDFVQDTPKEDLEGETQMVPDGWPTKGEIKFQNVAASYRQVILSSLGSMKHPPSNLPLPSSAELEPALRGVTLEITPASKVAICGRTGSGKSSTLLTILRLLDLNAGTILIDGVDLSCLPRETIRAHLASLPQDPVALPGSVRANLAPFCTSPASSPTSAPHNPTTTSASPDVSDHDLIAALTSAHIWPIIEARGGLDADFDSLNLSPGQRQLFCLAGAAVRRCHVVLLDEVTGSVDFETDAEVRRMLMHEFSGCTVLEVVHRVEMVMGYDVVVVMDGGVVVEVGKPDELLGKEGGRFKALWEGRGGQGE</sequence>
<dbReference type="Proteomes" id="UP001172102">
    <property type="component" value="Unassembled WGS sequence"/>
</dbReference>
<evidence type="ECO:0000256" key="10">
    <source>
        <dbReference type="SAM" id="MobiDB-lite"/>
    </source>
</evidence>
<dbReference type="CDD" id="cd18579">
    <property type="entry name" value="ABC_6TM_ABCC_D1"/>
    <property type="match status" value="1"/>
</dbReference>
<evidence type="ECO:0000259" key="12">
    <source>
        <dbReference type="PROSITE" id="PS50893"/>
    </source>
</evidence>
<dbReference type="Pfam" id="PF00664">
    <property type="entry name" value="ABC_membrane"/>
    <property type="match status" value="2"/>
</dbReference>
<dbReference type="InterPro" id="IPR056227">
    <property type="entry name" value="TMD0_ABC"/>
</dbReference>
<feature type="domain" description="ABC transporter" evidence="12">
    <location>
        <begin position="607"/>
        <end position="835"/>
    </location>
</feature>
<evidence type="ECO:0000313" key="15">
    <source>
        <dbReference type="Proteomes" id="UP001172102"/>
    </source>
</evidence>
<dbReference type="PANTHER" id="PTHR24223">
    <property type="entry name" value="ATP-BINDING CASSETTE SUB-FAMILY C"/>
    <property type="match status" value="1"/>
</dbReference>
<organism evidence="14 15">
    <name type="scientific">Lasiosphaeris hirsuta</name>
    <dbReference type="NCBI Taxonomy" id="260670"/>
    <lineage>
        <taxon>Eukaryota</taxon>
        <taxon>Fungi</taxon>
        <taxon>Dikarya</taxon>
        <taxon>Ascomycota</taxon>
        <taxon>Pezizomycotina</taxon>
        <taxon>Sordariomycetes</taxon>
        <taxon>Sordariomycetidae</taxon>
        <taxon>Sordariales</taxon>
        <taxon>Lasiosphaeriaceae</taxon>
        <taxon>Lasiosphaeris</taxon>
    </lineage>
</organism>
<feature type="transmembrane region" description="Helical" evidence="11">
    <location>
        <begin position="64"/>
        <end position="85"/>
    </location>
</feature>
<evidence type="ECO:0000256" key="3">
    <source>
        <dbReference type="ARBA" id="ARBA00022692"/>
    </source>
</evidence>
<evidence type="ECO:0000256" key="11">
    <source>
        <dbReference type="SAM" id="Phobius"/>
    </source>
</evidence>
<keyword evidence="15" id="KW-1185">Reference proteome</keyword>
<dbReference type="InterPro" id="IPR003439">
    <property type="entry name" value="ABC_transporter-like_ATP-bd"/>
</dbReference>
<feature type="domain" description="ABC transporter" evidence="12">
    <location>
        <begin position="1205"/>
        <end position="1479"/>
    </location>
</feature>
<dbReference type="EMBL" id="JAUKUA010000004">
    <property type="protein sequence ID" value="KAK0715060.1"/>
    <property type="molecule type" value="Genomic_DNA"/>
</dbReference>
<keyword evidence="8" id="KW-0325">Glycoprotein</keyword>
<dbReference type="FunFam" id="1.20.1560.10:FF:000066">
    <property type="entry name" value="ABC multidrug transporter (Eurofung)"/>
    <property type="match status" value="1"/>
</dbReference>
<feature type="compositionally biased region" description="Low complexity" evidence="10">
    <location>
        <begin position="1329"/>
        <end position="1347"/>
    </location>
</feature>
<evidence type="ECO:0000256" key="2">
    <source>
        <dbReference type="ARBA" id="ARBA00022448"/>
    </source>
</evidence>
<comment type="subcellular location">
    <subcellularLocation>
        <location evidence="1">Membrane</location>
        <topology evidence="1">Multi-pass membrane protein</topology>
    </subcellularLocation>
</comment>
<dbReference type="InterPro" id="IPR050173">
    <property type="entry name" value="ABC_transporter_C-like"/>
</dbReference>
<dbReference type="Pfam" id="PF00005">
    <property type="entry name" value="ABC_tran"/>
    <property type="match status" value="2"/>
</dbReference>
<keyword evidence="4" id="KW-0547">Nucleotide-binding</keyword>
<feature type="transmembrane region" description="Helical" evidence="11">
    <location>
        <begin position="406"/>
        <end position="423"/>
    </location>
</feature>
<evidence type="ECO:0000259" key="13">
    <source>
        <dbReference type="PROSITE" id="PS50929"/>
    </source>
</evidence>
<evidence type="ECO:0000256" key="9">
    <source>
        <dbReference type="ARBA" id="ARBA00059074"/>
    </source>
</evidence>
<keyword evidence="5" id="KW-0067">ATP-binding</keyword>
<evidence type="ECO:0000256" key="1">
    <source>
        <dbReference type="ARBA" id="ARBA00004141"/>
    </source>
</evidence>